<keyword evidence="7" id="KW-1185">Reference proteome</keyword>
<dbReference type="SUPFAM" id="SSF58104">
    <property type="entry name" value="Methyl-accepting chemotaxis protein (MCP) signaling domain"/>
    <property type="match status" value="1"/>
</dbReference>
<accession>A0ABZ1BLJ6</accession>
<proteinExistence type="predicted"/>
<feature type="coiled-coil region" evidence="2">
    <location>
        <begin position="73"/>
        <end position="100"/>
    </location>
</feature>
<keyword evidence="1" id="KW-0807">Transducer</keyword>
<evidence type="ECO:0000313" key="6">
    <source>
        <dbReference type="EMBL" id="WRP13624.1"/>
    </source>
</evidence>
<protein>
    <recommendedName>
        <fullName evidence="5">Methyl-accepting transducer domain-containing protein</fullName>
    </recommendedName>
</protein>
<keyword evidence="2" id="KW-0175">Coiled coil</keyword>
<organism evidence="6 7">
    <name type="scientific">Geochorda subterranea</name>
    <dbReference type="NCBI Taxonomy" id="3109564"/>
    <lineage>
        <taxon>Bacteria</taxon>
        <taxon>Bacillati</taxon>
        <taxon>Bacillota</taxon>
        <taxon>Limnochordia</taxon>
        <taxon>Limnochordales</taxon>
        <taxon>Geochordaceae</taxon>
        <taxon>Geochorda</taxon>
    </lineage>
</organism>
<feature type="compositionally biased region" description="Low complexity" evidence="3">
    <location>
        <begin position="383"/>
        <end position="397"/>
    </location>
</feature>
<feature type="region of interest" description="Disordered" evidence="3">
    <location>
        <begin position="337"/>
        <end position="418"/>
    </location>
</feature>
<evidence type="ECO:0000256" key="2">
    <source>
        <dbReference type="SAM" id="Coils"/>
    </source>
</evidence>
<feature type="transmembrane region" description="Helical" evidence="4">
    <location>
        <begin position="160"/>
        <end position="179"/>
    </location>
</feature>
<feature type="domain" description="Methyl-accepting transducer" evidence="5">
    <location>
        <begin position="256"/>
        <end position="349"/>
    </location>
</feature>
<reference evidence="7" key="1">
    <citation type="submission" date="2023-12" db="EMBL/GenBank/DDBJ databases">
        <title>Novel isolates from deep terrestrial aquifers shed light on the physiology and ecology of the class Limnochordia.</title>
        <authorList>
            <person name="Karnachuk O.V."/>
            <person name="Lukina A.P."/>
            <person name="Avakyan M.R."/>
            <person name="Kadnikov V."/>
            <person name="Begmatov S."/>
            <person name="Beletsky A.V."/>
            <person name="Mardanov A.V."/>
            <person name="Ravin N.V."/>
        </authorList>
    </citation>
    <scope>NUCLEOTIDE SEQUENCE [LARGE SCALE GENOMIC DNA]</scope>
    <source>
        <strain evidence="7">LN</strain>
    </source>
</reference>
<sequence>MSQQAGGPATGRAAGVAQVSALAVPPVASRGVTGHFVAVGVILVALALAGGWYVSGHLGRGVIDAFSVLYDAWQEHDNSLAEVQAQIQGLQRQLSEWGALDETGAPGGVLVISRDQARDVAQRLSGAATTVDSLRRVVSQRQSIIGRTSETLGRDVRASLWALAAGILVAALIGGGWLARVSARPLGDLRRQLQLADQGQQALATALGPWFTRVGDGLGEQAAEAARHLDALAALQAKVEAMASAARRLDREATSLADGVEAFRALADRVREFGGESKVLALSAAIESARMEGHAHGVGVVAEELRRVASEAKETVRLLAELEGRLEQAAAGARKAAAEAGEEADQGVQRPAGCASRPASRRRGCASCRPHPPGGASRHRVASRSTGGRSSSTCGRRWIGPSAGLRWPMARQRRARRR</sequence>
<feature type="transmembrane region" description="Helical" evidence="4">
    <location>
        <begin position="32"/>
        <end position="54"/>
    </location>
</feature>
<gene>
    <name evidence="6" type="ORF">VLY81_09190</name>
</gene>
<keyword evidence="4" id="KW-1133">Transmembrane helix</keyword>
<evidence type="ECO:0000256" key="3">
    <source>
        <dbReference type="SAM" id="MobiDB-lite"/>
    </source>
</evidence>
<dbReference type="EMBL" id="CP141614">
    <property type="protein sequence ID" value="WRP13624.1"/>
    <property type="molecule type" value="Genomic_DNA"/>
</dbReference>
<dbReference type="Gene3D" id="1.10.287.950">
    <property type="entry name" value="Methyl-accepting chemotaxis protein"/>
    <property type="match status" value="1"/>
</dbReference>
<name>A0ABZ1BLJ6_9FIRM</name>
<evidence type="ECO:0000256" key="4">
    <source>
        <dbReference type="SAM" id="Phobius"/>
    </source>
</evidence>
<keyword evidence="4" id="KW-0472">Membrane</keyword>
<dbReference type="RefSeq" id="WP_324667869.1">
    <property type="nucleotide sequence ID" value="NZ_CP141614.1"/>
</dbReference>
<dbReference type="InterPro" id="IPR004089">
    <property type="entry name" value="MCPsignal_dom"/>
</dbReference>
<dbReference type="Proteomes" id="UP001333102">
    <property type="component" value="Chromosome"/>
</dbReference>
<dbReference type="PROSITE" id="PS50111">
    <property type="entry name" value="CHEMOTAXIS_TRANSDUC_2"/>
    <property type="match status" value="1"/>
</dbReference>
<evidence type="ECO:0000256" key="1">
    <source>
        <dbReference type="PROSITE-ProRule" id="PRU00284"/>
    </source>
</evidence>
<keyword evidence="4" id="KW-0812">Transmembrane</keyword>
<evidence type="ECO:0000259" key="5">
    <source>
        <dbReference type="PROSITE" id="PS50111"/>
    </source>
</evidence>
<evidence type="ECO:0000313" key="7">
    <source>
        <dbReference type="Proteomes" id="UP001333102"/>
    </source>
</evidence>